<keyword evidence="1" id="KW-1133">Transmembrane helix</keyword>
<comment type="caution">
    <text evidence="2">The sequence shown here is derived from an EMBL/GenBank/DDBJ whole genome shotgun (WGS) entry which is preliminary data.</text>
</comment>
<reference evidence="2 3" key="1">
    <citation type="submission" date="2020-08" db="EMBL/GenBank/DDBJ databases">
        <title>Novel species isolated from subtropical streams in China.</title>
        <authorList>
            <person name="Lu H."/>
        </authorList>
    </citation>
    <scope>NUCLEOTIDE SEQUENCE [LARGE SCALE GENOMIC DNA]</scope>
    <source>
        <strain evidence="2 3">KCTC 52442</strain>
    </source>
</reference>
<protein>
    <recommendedName>
        <fullName evidence="4">Amino acid transport protein</fullName>
    </recommendedName>
</protein>
<evidence type="ECO:0000313" key="3">
    <source>
        <dbReference type="Proteomes" id="UP000643610"/>
    </source>
</evidence>
<keyword evidence="3" id="KW-1185">Reference proteome</keyword>
<gene>
    <name evidence="2" type="ORF">H8K33_12615</name>
</gene>
<dbReference type="Proteomes" id="UP000643610">
    <property type="component" value="Unassembled WGS sequence"/>
</dbReference>
<dbReference type="EMBL" id="JACOFU010000005">
    <property type="protein sequence ID" value="MBC3832359.1"/>
    <property type="molecule type" value="Genomic_DNA"/>
</dbReference>
<evidence type="ECO:0000256" key="1">
    <source>
        <dbReference type="SAM" id="Phobius"/>
    </source>
</evidence>
<sequence>MNEEALLTELIAMLPSPTYIVISIVFGVIGLMCFQAGRKVNKPRLKWGGLALMFYPYLIGNDTRLLILVGLALCALLYFWRKS</sequence>
<keyword evidence="1" id="KW-0472">Membrane</keyword>
<name>A0ABR6XTN4_9BURK</name>
<evidence type="ECO:0000313" key="2">
    <source>
        <dbReference type="EMBL" id="MBC3832359.1"/>
    </source>
</evidence>
<evidence type="ECO:0008006" key="4">
    <source>
        <dbReference type="Google" id="ProtNLM"/>
    </source>
</evidence>
<accession>A0ABR6XTN4</accession>
<feature type="transmembrane region" description="Helical" evidence="1">
    <location>
        <begin position="54"/>
        <end position="80"/>
    </location>
</feature>
<keyword evidence="1" id="KW-0812">Transmembrane</keyword>
<proteinExistence type="predicted"/>
<dbReference type="RefSeq" id="WP_186891410.1">
    <property type="nucleotide sequence ID" value="NZ_JACOFU010000005.1"/>
</dbReference>
<organism evidence="2 3">
    <name type="scientific">Undibacterium amnicola</name>
    <dbReference type="NCBI Taxonomy" id="1834038"/>
    <lineage>
        <taxon>Bacteria</taxon>
        <taxon>Pseudomonadati</taxon>
        <taxon>Pseudomonadota</taxon>
        <taxon>Betaproteobacteria</taxon>
        <taxon>Burkholderiales</taxon>
        <taxon>Oxalobacteraceae</taxon>
        <taxon>Undibacterium</taxon>
    </lineage>
</organism>
<feature type="transmembrane region" description="Helical" evidence="1">
    <location>
        <begin position="12"/>
        <end position="34"/>
    </location>
</feature>